<dbReference type="InterPro" id="IPR019734">
    <property type="entry name" value="TPR_rpt"/>
</dbReference>
<evidence type="ECO:0000313" key="5">
    <source>
        <dbReference type="Proteomes" id="UP001629214"/>
    </source>
</evidence>
<organism evidence="4 5">
    <name type="scientific">Herbaspirillum rhizosphaerae</name>
    <dbReference type="NCBI Taxonomy" id="346179"/>
    <lineage>
        <taxon>Bacteria</taxon>
        <taxon>Pseudomonadati</taxon>
        <taxon>Pseudomonadota</taxon>
        <taxon>Betaproteobacteria</taxon>
        <taxon>Burkholderiales</taxon>
        <taxon>Oxalobacteraceae</taxon>
        <taxon>Herbaspirillum</taxon>
    </lineage>
</organism>
<proteinExistence type="predicted"/>
<evidence type="ECO:0000313" key="4">
    <source>
        <dbReference type="EMBL" id="MFL9880355.1"/>
    </source>
</evidence>
<dbReference type="Gene3D" id="1.25.40.10">
    <property type="entry name" value="Tetratricopeptide repeat domain"/>
    <property type="match status" value="3"/>
</dbReference>
<evidence type="ECO:0000256" key="2">
    <source>
        <dbReference type="ARBA" id="ARBA00022803"/>
    </source>
</evidence>
<feature type="repeat" description="TPR" evidence="3">
    <location>
        <begin position="112"/>
        <end position="145"/>
    </location>
</feature>
<reference evidence="4 5" key="1">
    <citation type="journal article" date="2024" name="Chem. Sci.">
        <title>Discovery of megapolipeptins by genome mining of a Burkholderiales bacteria collection.</title>
        <authorList>
            <person name="Paulo B.S."/>
            <person name="Recchia M.J.J."/>
            <person name="Lee S."/>
            <person name="Fergusson C.H."/>
            <person name="Romanowski S.B."/>
            <person name="Hernandez A."/>
            <person name="Krull N."/>
            <person name="Liu D.Y."/>
            <person name="Cavanagh H."/>
            <person name="Bos A."/>
            <person name="Gray C.A."/>
            <person name="Murphy B.T."/>
            <person name="Linington R.G."/>
            <person name="Eustaquio A.S."/>
        </authorList>
    </citation>
    <scope>NUCLEOTIDE SEQUENCE [LARGE SCALE GENOMIC DNA]</scope>
    <source>
        <strain evidence="4 5">RL21-008-BIB-B</strain>
    </source>
</reference>
<dbReference type="SUPFAM" id="SSF48439">
    <property type="entry name" value="Protein prenylyltransferase"/>
    <property type="match status" value="1"/>
</dbReference>
<dbReference type="SUPFAM" id="SSF53756">
    <property type="entry name" value="UDP-Glycosyltransferase/glycogen phosphorylase"/>
    <property type="match status" value="1"/>
</dbReference>
<dbReference type="Pfam" id="PF01075">
    <property type="entry name" value="Glyco_transf_9"/>
    <property type="match status" value="1"/>
</dbReference>
<dbReference type="InterPro" id="IPR011990">
    <property type="entry name" value="TPR-like_helical_dom_sf"/>
</dbReference>
<feature type="repeat" description="TPR" evidence="3">
    <location>
        <begin position="180"/>
        <end position="213"/>
    </location>
</feature>
<keyword evidence="5" id="KW-1185">Reference proteome</keyword>
<evidence type="ECO:0000256" key="1">
    <source>
        <dbReference type="ARBA" id="ARBA00022737"/>
    </source>
</evidence>
<comment type="caution">
    <text evidence="4">The sequence shown here is derived from an EMBL/GenBank/DDBJ whole genome shotgun (WGS) entry which is preliminary data.</text>
</comment>
<sequence>MLHDKLLQDPAHLQELMHLLTQSITADVQGKSEEAMASLELAIKLDPGFVPALMRRADLLLAGERYHDAIAAYDDCLTRFPALLEARQSRQRALFLALEQSEMALEESPQDADLWCRQAELLTHLERFDEALSSLDRVLAFAPSHQQALNQRGNVLLHLNRHEEAVLCYDRILAHSAANAAAIFNRGNVLQKMNCLNQALWCYEQALTLQPNFPEAEMAQSHCLLLQGDFAGGWQRHEARWRTPQLRGQVMFPEIPAWLGEPSLEGRSILLWAEQGLGDTIQFARYIPLIAESAAKVTVCVPEALHRLLSSFEALPNVTIVVNDLGLAPHDFHCPLMSLPLALSWKLATIPASAPYLYADGTTLQQWSAILSADPVQNAGKLKVGIAWAGRQVGVLNHTRDIPLRYLRPLADIPVDLISLQREIPEGDAAEIEVWQTMRRFEASMSDMAETAALISHLDLVISADTAVIHLAGALGKPAWLLLRYESEWRWGWQTGTSRWYPTVKVFRQKVRGDWSGVVEKVAECLRLAASK</sequence>
<dbReference type="PANTHER" id="PTHR44943">
    <property type="entry name" value="CELLULOSE SYNTHASE OPERON PROTEIN C"/>
    <property type="match status" value="1"/>
</dbReference>
<protein>
    <submittedName>
        <fullName evidence="4">Tetratricopeptide repeat-containing glycosyltransferase family protein</fullName>
    </submittedName>
</protein>
<keyword evidence="1" id="KW-0677">Repeat</keyword>
<dbReference type="SMART" id="SM00028">
    <property type="entry name" value="TPR"/>
    <property type="match status" value="5"/>
</dbReference>
<evidence type="ECO:0000256" key="3">
    <source>
        <dbReference type="PROSITE-ProRule" id="PRU00339"/>
    </source>
</evidence>
<dbReference type="Pfam" id="PF13181">
    <property type="entry name" value="TPR_8"/>
    <property type="match status" value="1"/>
</dbReference>
<accession>A0ABW8ZCU1</accession>
<dbReference type="EMBL" id="JAQQFR010000012">
    <property type="protein sequence ID" value="MFL9880355.1"/>
    <property type="molecule type" value="Genomic_DNA"/>
</dbReference>
<dbReference type="InterPro" id="IPR051685">
    <property type="entry name" value="Ycf3/AcsC/BcsC/TPR_MFPF"/>
</dbReference>
<keyword evidence="2 3" id="KW-0802">TPR repeat</keyword>
<dbReference type="PANTHER" id="PTHR44943:SF8">
    <property type="entry name" value="TPR REPEAT-CONTAINING PROTEIN MJ0263"/>
    <property type="match status" value="1"/>
</dbReference>
<dbReference type="RefSeq" id="WP_408169395.1">
    <property type="nucleotide sequence ID" value="NZ_JAQQFR010000012.1"/>
</dbReference>
<dbReference type="Pfam" id="PF13432">
    <property type="entry name" value="TPR_16"/>
    <property type="match status" value="2"/>
</dbReference>
<dbReference type="Gene3D" id="3.40.50.2000">
    <property type="entry name" value="Glycogen Phosphorylase B"/>
    <property type="match status" value="1"/>
</dbReference>
<gene>
    <name evidence="4" type="ORF">PQR63_18295</name>
</gene>
<dbReference type="InterPro" id="IPR002201">
    <property type="entry name" value="Glyco_trans_9"/>
</dbReference>
<name>A0ABW8ZCU1_9BURK</name>
<dbReference type="PROSITE" id="PS50005">
    <property type="entry name" value="TPR"/>
    <property type="match status" value="2"/>
</dbReference>
<dbReference type="Proteomes" id="UP001629214">
    <property type="component" value="Unassembled WGS sequence"/>
</dbReference>